<protein>
    <recommendedName>
        <fullName evidence="10">YihY/virulence factor BrkB family protein</fullName>
    </recommendedName>
</protein>
<feature type="transmembrane region" description="Helical" evidence="7">
    <location>
        <begin position="263"/>
        <end position="284"/>
    </location>
</feature>
<organism evidence="8 9">
    <name type="scientific">Barrientosiimonas endolithica</name>
    <dbReference type="NCBI Taxonomy" id="1535208"/>
    <lineage>
        <taxon>Bacteria</taxon>
        <taxon>Bacillati</taxon>
        <taxon>Actinomycetota</taxon>
        <taxon>Actinomycetes</taxon>
        <taxon>Micrococcales</taxon>
        <taxon>Dermacoccaceae</taxon>
        <taxon>Barrientosiimonas</taxon>
    </lineage>
</organism>
<evidence type="ECO:0000256" key="3">
    <source>
        <dbReference type="ARBA" id="ARBA00022692"/>
    </source>
</evidence>
<keyword evidence="5 7" id="KW-0472">Membrane</keyword>
<feature type="transmembrane region" description="Helical" evidence="7">
    <location>
        <begin position="337"/>
        <end position="356"/>
    </location>
</feature>
<keyword evidence="2" id="KW-1003">Cell membrane</keyword>
<keyword evidence="9" id="KW-1185">Reference proteome</keyword>
<feature type="transmembrane region" description="Helical" evidence="7">
    <location>
        <begin position="223"/>
        <end position="243"/>
    </location>
</feature>
<comment type="subcellular location">
    <subcellularLocation>
        <location evidence="1">Cell membrane</location>
        <topology evidence="1">Multi-pass membrane protein</topology>
    </subcellularLocation>
</comment>
<keyword evidence="4 7" id="KW-1133">Transmembrane helix</keyword>
<evidence type="ECO:0000256" key="6">
    <source>
        <dbReference type="SAM" id="MobiDB-lite"/>
    </source>
</evidence>
<feature type="region of interest" description="Disordered" evidence="6">
    <location>
        <begin position="432"/>
        <end position="474"/>
    </location>
</feature>
<dbReference type="EMBL" id="AP027735">
    <property type="protein sequence ID" value="BDZ58104.1"/>
    <property type="molecule type" value="Genomic_DNA"/>
</dbReference>
<accession>A0ABM8HAZ3</accession>
<feature type="transmembrane region" description="Helical" evidence="7">
    <location>
        <begin position="149"/>
        <end position="175"/>
    </location>
</feature>
<evidence type="ECO:0008006" key="10">
    <source>
        <dbReference type="Google" id="ProtNLM"/>
    </source>
</evidence>
<reference evidence="9" key="1">
    <citation type="journal article" date="2019" name="Int. J. Syst. Evol. Microbiol.">
        <title>The Global Catalogue of Microorganisms (GCM) 10K type strain sequencing project: providing services to taxonomists for standard genome sequencing and annotation.</title>
        <authorList>
            <consortium name="The Broad Institute Genomics Platform"/>
            <consortium name="The Broad Institute Genome Sequencing Center for Infectious Disease"/>
            <person name="Wu L."/>
            <person name="Ma J."/>
        </authorList>
    </citation>
    <scope>NUCLEOTIDE SEQUENCE [LARGE SCALE GENOMIC DNA]</scope>
    <source>
        <strain evidence="9">NBRC 110608</strain>
    </source>
</reference>
<sequence length="474" mass="50410">MPDVPVDLGERQPGLGAVVVDEAQVHRGRDPGEEREVHAGSVVRRAEGYGRPGQISTGRSLSRRAAGRGPLGEGVPGHADTAPIVVHGRSAQRGYRGARDQERIVGRAPVSDWKARIKDLLAQIPGLLGLARLTLETVRICMRWRVTGLAAEAGFFALLSLPPLIFGLLGAVGYLGSWLGSDVVEQVTINVHRYAEQFLTAESLNQVIMPTLDDALSSGRPDVISIGFLLSLWSGSRCLNVLLDTISIMYGQGGVRGIVKTRVMSLSIYFVSMLFGAVLFPLIVVGPDLLSRIVPGRLQFLMLLYWPLVGGLTVLGFATLFYVAVPQRVSWVRDLPGAALTLVIWVGASYVLRWFLGNSIGGTSIYGPLAATIVVLIWLYFLGIGVLIGAALNAASHRLWPPVEQVPAAARAIEKIGDGIVRVMPLGGRSATADPVNGSANGSANGVARRDAADDAGSDARGGEVGLDESRAIR</sequence>
<feature type="transmembrane region" description="Helical" evidence="7">
    <location>
        <begin position="368"/>
        <end position="392"/>
    </location>
</feature>
<dbReference type="PANTHER" id="PTHR30213">
    <property type="entry name" value="INNER MEMBRANE PROTEIN YHJD"/>
    <property type="match status" value="1"/>
</dbReference>
<keyword evidence="3 7" id="KW-0812">Transmembrane</keyword>
<dbReference type="PANTHER" id="PTHR30213:SF0">
    <property type="entry name" value="UPF0761 MEMBRANE PROTEIN YIHY"/>
    <property type="match status" value="1"/>
</dbReference>
<evidence type="ECO:0000256" key="5">
    <source>
        <dbReference type="ARBA" id="ARBA00023136"/>
    </source>
</evidence>
<evidence type="ECO:0000256" key="7">
    <source>
        <dbReference type="SAM" id="Phobius"/>
    </source>
</evidence>
<dbReference type="Pfam" id="PF03631">
    <property type="entry name" value="Virul_fac_BrkB"/>
    <property type="match status" value="1"/>
</dbReference>
<dbReference type="Proteomes" id="UP001321421">
    <property type="component" value="Chromosome"/>
</dbReference>
<feature type="transmembrane region" description="Helical" evidence="7">
    <location>
        <begin position="304"/>
        <end position="325"/>
    </location>
</feature>
<evidence type="ECO:0000256" key="1">
    <source>
        <dbReference type="ARBA" id="ARBA00004651"/>
    </source>
</evidence>
<proteinExistence type="predicted"/>
<feature type="compositionally biased region" description="Basic and acidic residues" evidence="6">
    <location>
        <begin position="26"/>
        <end position="48"/>
    </location>
</feature>
<evidence type="ECO:0000256" key="4">
    <source>
        <dbReference type="ARBA" id="ARBA00022989"/>
    </source>
</evidence>
<evidence type="ECO:0000256" key="2">
    <source>
        <dbReference type="ARBA" id="ARBA00022475"/>
    </source>
</evidence>
<name>A0ABM8HAZ3_9MICO</name>
<evidence type="ECO:0000313" key="9">
    <source>
        <dbReference type="Proteomes" id="UP001321421"/>
    </source>
</evidence>
<gene>
    <name evidence="8" type="ORF">GCM10025872_17610</name>
</gene>
<dbReference type="InterPro" id="IPR017039">
    <property type="entry name" value="Virul_fac_BrkB"/>
</dbReference>
<feature type="region of interest" description="Disordered" evidence="6">
    <location>
        <begin position="26"/>
        <end position="80"/>
    </location>
</feature>
<evidence type="ECO:0000313" key="8">
    <source>
        <dbReference type="EMBL" id="BDZ58104.1"/>
    </source>
</evidence>